<feature type="region of interest" description="Disordered" evidence="1">
    <location>
        <begin position="1"/>
        <end position="23"/>
    </location>
</feature>
<dbReference type="EMBL" id="KL197713">
    <property type="protein sequence ID" value="KDQ60909.1"/>
    <property type="molecule type" value="Genomic_DNA"/>
</dbReference>
<dbReference type="AlphaFoldDB" id="A0A067Q1Q6"/>
<protein>
    <submittedName>
        <fullName evidence="2">Uncharacterized protein</fullName>
    </submittedName>
</protein>
<evidence type="ECO:0000313" key="2">
    <source>
        <dbReference type="EMBL" id="KDQ60909.1"/>
    </source>
</evidence>
<evidence type="ECO:0000313" key="3">
    <source>
        <dbReference type="Proteomes" id="UP000027265"/>
    </source>
</evidence>
<dbReference type="HOGENOM" id="CLU_083370_0_0_1"/>
<evidence type="ECO:0000256" key="1">
    <source>
        <dbReference type="SAM" id="MobiDB-lite"/>
    </source>
</evidence>
<reference evidence="3" key="1">
    <citation type="journal article" date="2014" name="Proc. Natl. Acad. Sci. U.S.A.">
        <title>Extensive sampling of basidiomycete genomes demonstrates inadequacy of the white-rot/brown-rot paradigm for wood decay fungi.</title>
        <authorList>
            <person name="Riley R."/>
            <person name="Salamov A.A."/>
            <person name="Brown D.W."/>
            <person name="Nagy L.G."/>
            <person name="Floudas D."/>
            <person name="Held B.W."/>
            <person name="Levasseur A."/>
            <person name="Lombard V."/>
            <person name="Morin E."/>
            <person name="Otillar R."/>
            <person name="Lindquist E.A."/>
            <person name="Sun H."/>
            <person name="LaButti K.M."/>
            <person name="Schmutz J."/>
            <person name="Jabbour D."/>
            <person name="Luo H."/>
            <person name="Baker S.E."/>
            <person name="Pisabarro A.G."/>
            <person name="Walton J.D."/>
            <person name="Blanchette R.A."/>
            <person name="Henrissat B."/>
            <person name="Martin F."/>
            <person name="Cullen D."/>
            <person name="Hibbett D.S."/>
            <person name="Grigoriev I.V."/>
        </authorList>
    </citation>
    <scope>NUCLEOTIDE SEQUENCE [LARGE SCALE GENOMIC DNA]</scope>
    <source>
        <strain evidence="3">MUCL 33604</strain>
    </source>
</reference>
<dbReference type="OrthoDB" id="2678231at2759"/>
<proteinExistence type="predicted"/>
<gene>
    <name evidence="2" type="ORF">JAAARDRAFT_191042</name>
</gene>
<dbReference type="InParanoid" id="A0A067Q1Q6"/>
<name>A0A067Q1Q6_9AGAM</name>
<accession>A0A067Q1Q6</accession>
<keyword evidence="3" id="KW-1185">Reference proteome</keyword>
<sequence>MARQRPQYIRHASPYRPAPPKSLTSGMYHIDHERLLFFSQVYQGLRRAPQRSPLVSRTRASNGVARSNVLSHGRFLKSKRGLPLLREESPAQDENSPFDIPRDPFRSDNDPSRQAEESDDEDFSFDWDEETTLVAMLQDEDPADSEREELIKLATQIKNPMNAQGLALKQHLVQTLVPATRHVKEVHTILEEKIDITYGTGIIAIDEVCKKFEGIVMKDEDQLKTLSAEVRNDIKGLFTKLKLAYDRRDRVWSEFQKAMEEKSIQTINHLNELPSELDQTVARIEQKSKDLDKDSGVTAKSKEKMLKGLLDKL</sequence>
<feature type="region of interest" description="Disordered" evidence="1">
    <location>
        <begin position="81"/>
        <end position="123"/>
    </location>
</feature>
<feature type="compositionally biased region" description="Basic and acidic residues" evidence="1">
    <location>
        <begin position="100"/>
        <end position="116"/>
    </location>
</feature>
<dbReference type="Proteomes" id="UP000027265">
    <property type="component" value="Unassembled WGS sequence"/>
</dbReference>
<organism evidence="2 3">
    <name type="scientific">Jaapia argillacea MUCL 33604</name>
    <dbReference type="NCBI Taxonomy" id="933084"/>
    <lineage>
        <taxon>Eukaryota</taxon>
        <taxon>Fungi</taxon>
        <taxon>Dikarya</taxon>
        <taxon>Basidiomycota</taxon>
        <taxon>Agaricomycotina</taxon>
        <taxon>Agaricomycetes</taxon>
        <taxon>Agaricomycetidae</taxon>
        <taxon>Jaapiales</taxon>
        <taxon>Jaapiaceae</taxon>
        <taxon>Jaapia</taxon>
    </lineage>
</organism>